<protein>
    <recommendedName>
        <fullName evidence="5">5-formyltetrahydrofolate cyclo-ligase</fullName>
        <ecNumber evidence="5">6.3.3.2</ecNumber>
    </recommendedName>
</protein>
<evidence type="ECO:0000256" key="5">
    <source>
        <dbReference type="RuleBase" id="RU361279"/>
    </source>
</evidence>
<keyword evidence="2 4" id="KW-0547">Nucleotide-binding</keyword>
<dbReference type="EMBL" id="MSPT01000003">
    <property type="protein sequence ID" value="ONK28904.1"/>
    <property type="molecule type" value="Genomic_DNA"/>
</dbReference>
<evidence type="ECO:0000256" key="2">
    <source>
        <dbReference type="ARBA" id="ARBA00022741"/>
    </source>
</evidence>
<evidence type="ECO:0000256" key="3">
    <source>
        <dbReference type="ARBA" id="ARBA00022840"/>
    </source>
</evidence>
<dbReference type="GO" id="GO:0005524">
    <property type="term" value="F:ATP binding"/>
    <property type="evidence" value="ECO:0007669"/>
    <property type="project" value="UniProtKB-KW"/>
</dbReference>
<dbReference type="InterPro" id="IPR037171">
    <property type="entry name" value="NagB/RpiA_transferase-like"/>
</dbReference>
<dbReference type="Proteomes" id="UP000188946">
    <property type="component" value="Unassembled WGS sequence"/>
</dbReference>
<dbReference type="PANTHER" id="PTHR23407:SF1">
    <property type="entry name" value="5-FORMYLTETRAHYDROFOLATE CYCLO-LIGASE"/>
    <property type="match status" value="1"/>
</dbReference>
<dbReference type="Pfam" id="PF01812">
    <property type="entry name" value="5-FTHF_cyc-lig"/>
    <property type="match status" value="1"/>
</dbReference>
<dbReference type="NCBIfam" id="TIGR02727">
    <property type="entry name" value="MTHFS_bact"/>
    <property type="match status" value="1"/>
</dbReference>
<evidence type="ECO:0000313" key="9">
    <source>
        <dbReference type="Proteomes" id="UP000188946"/>
    </source>
</evidence>
<dbReference type="EMBL" id="MSPR01000001">
    <property type="protein sequence ID" value="ONK31105.1"/>
    <property type="molecule type" value="Genomic_DNA"/>
</dbReference>
<comment type="caution">
    <text evidence="6">The sequence shown here is derived from an EMBL/GenBank/DDBJ whole genome shotgun (WGS) entry which is preliminary data.</text>
</comment>
<dbReference type="PIRSF" id="PIRSF006806">
    <property type="entry name" value="FTHF_cligase"/>
    <property type="match status" value="1"/>
</dbReference>
<feature type="binding site" evidence="4">
    <location>
        <begin position="3"/>
        <end position="7"/>
    </location>
    <ligand>
        <name>ATP</name>
        <dbReference type="ChEBI" id="CHEBI:30616"/>
    </ligand>
</feature>
<comment type="cofactor">
    <cofactor evidence="5">
        <name>Mg(2+)</name>
        <dbReference type="ChEBI" id="CHEBI:18420"/>
    </cofactor>
</comment>
<evidence type="ECO:0000313" key="6">
    <source>
        <dbReference type="EMBL" id="ONK28904.1"/>
    </source>
</evidence>
<feature type="binding site" evidence="4">
    <location>
        <begin position="129"/>
        <end position="137"/>
    </location>
    <ligand>
        <name>ATP</name>
        <dbReference type="ChEBI" id="CHEBI:30616"/>
    </ligand>
</feature>
<dbReference type="RefSeq" id="WP_076995205.1">
    <property type="nucleotide sequence ID" value="NZ_MSPR01000001.1"/>
</dbReference>
<dbReference type="Proteomes" id="UP000188600">
    <property type="component" value="Unassembled WGS sequence"/>
</dbReference>
<name>A0AB36JST8_9STRE</name>
<feature type="binding site" evidence="4">
    <location>
        <position position="54"/>
    </location>
    <ligand>
        <name>substrate</name>
    </ligand>
</feature>
<comment type="catalytic activity">
    <reaction evidence="5">
        <text>(6S)-5-formyl-5,6,7,8-tetrahydrofolate + ATP = (6R)-5,10-methenyltetrahydrofolate + ADP + phosphate</text>
        <dbReference type="Rhea" id="RHEA:10488"/>
        <dbReference type="ChEBI" id="CHEBI:30616"/>
        <dbReference type="ChEBI" id="CHEBI:43474"/>
        <dbReference type="ChEBI" id="CHEBI:57455"/>
        <dbReference type="ChEBI" id="CHEBI:57457"/>
        <dbReference type="ChEBI" id="CHEBI:456216"/>
        <dbReference type="EC" id="6.3.3.2"/>
    </reaction>
</comment>
<evidence type="ECO:0000313" key="7">
    <source>
        <dbReference type="EMBL" id="ONK31105.1"/>
    </source>
</evidence>
<keyword evidence="5" id="KW-0479">Metal-binding</keyword>
<gene>
    <name evidence="7" type="ORF">BVE84_00935</name>
    <name evidence="6" type="ORF">BVE86_02140</name>
</gene>
<dbReference type="AlphaFoldDB" id="A0AB36JST8"/>
<dbReference type="Gene3D" id="3.40.50.10420">
    <property type="entry name" value="NagB/RpiA/CoA transferase-like"/>
    <property type="match status" value="1"/>
</dbReference>
<keyword evidence="5" id="KW-0460">Magnesium</keyword>
<dbReference type="SUPFAM" id="SSF100950">
    <property type="entry name" value="NagB/RpiA/CoA transferase-like"/>
    <property type="match status" value="1"/>
</dbReference>
<evidence type="ECO:0000313" key="8">
    <source>
        <dbReference type="Proteomes" id="UP000188600"/>
    </source>
</evidence>
<feature type="binding site" evidence="4">
    <location>
        <position position="49"/>
    </location>
    <ligand>
        <name>substrate</name>
    </ligand>
</feature>
<organism evidence="6 8">
    <name type="scientific">Streptococcus azizii</name>
    <dbReference type="NCBI Taxonomy" id="1579424"/>
    <lineage>
        <taxon>Bacteria</taxon>
        <taxon>Bacillati</taxon>
        <taxon>Bacillota</taxon>
        <taxon>Bacilli</taxon>
        <taxon>Lactobacillales</taxon>
        <taxon>Streptococcaceae</taxon>
        <taxon>Streptococcus</taxon>
    </lineage>
</organism>
<sequence length="179" mass="20564">MEKPRIRKEMLHRLKGLSAQDRQEWSEWACKTLCHQAAYRESRTIATFLSMSHEIDTSYLIEQAQADGKQVLIPKTYSGGRMVFVPYDANDLLLSPFGVWEPQSDRAVASSEIDLIHVPGLAWNRAGYRIGYGGGFYDRYLKDYRGMTVSTIYGFQHCEFSEEAFDQAVREVLCYEQGD</sequence>
<reference evidence="8 9" key="1">
    <citation type="submission" date="2016-12" db="EMBL/GenBank/DDBJ databases">
        <authorList>
            <person name="Gulvik C.A."/>
        </authorList>
    </citation>
    <scope>NUCLEOTIDE SEQUENCE [LARGE SCALE GENOMIC DNA]</scope>
    <source>
        <strain evidence="7 9">12-5202</strain>
        <strain evidence="6 8">12-5291</strain>
    </source>
</reference>
<comment type="similarity">
    <text evidence="1 5">Belongs to the 5-formyltetrahydrofolate cyclo-ligase family.</text>
</comment>
<dbReference type="GO" id="GO:0009396">
    <property type="term" value="P:folic acid-containing compound biosynthetic process"/>
    <property type="evidence" value="ECO:0007669"/>
    <property type="project" value="TreeGrafter"/>
</dbReference>
<proteinExistence type="inferred from homology"/>
<dbReference type="GO" id="GO:0030272">
    <property type="term" value="F:5-formyltetrahydrofolate cyclo-ligase activity"/>
    <property type="evidence" value="ECO:0007669"/>
    <property type="project" value="UniProtKB-EC"/>
</dbReference>
<evidence type="ECO:0000256" key="1">
    <source>
        <dbReference type="ARBA" id="ARBA00010638"/>
    </source>
</evidence>
<keyword evidence="9" id="KW-1185">Reference proteome</keyword>
<evidence type="ECO:0000256" key="4">
    <source>
        <dbReference type="PIRSR" id="PIRSR006806-1"/>
    </source>
</evidence>
<dbReference type="PANTHER" id="PTHR23407">
    <property type="entry name" value="ATPASE INHIBITOR/5-FORMYLTETRAHYDROFOLATE CYCLO-LIGASE"/>
    <property type="match status" value="1"/>
</dbReference>
<keyword evidence="3 4" id="KW-0067">ATP-binding</keyword>
<dbReference type="EC" id="6.3.3.2" evidence="5"/>
<dbReference type="InterPro" id="IPR024185">
    <property type="entry name" value="FTHF_cligase-like_sf"/>
</dbReference>
<dbReference type="GO" id="GO:0035999">
    <property type="term" value="P:tetrahydrofolate interconversion"/>
    <property type="evidence" value="ECO:0007669"/>
    <property type="project" value="TreeGrafter"/>
</dbReference>
<dbReference type="GO" id="GO:0046872">
    <property type="term" value="F:metal ion binding"/>
    <property type="evidence" value="ECO:0007669"/>
    <property type="project" value="UniProtKB-KW"/>
</dbReference>
<accession>A0AB36JST8</accession>
<dbReference type="InterPro" id="IPR002698">
    <property type="entry name" value="FTHF_cligase"/>
</dbReference>